<sequence length="160" mass="17984">MLQLLFTVIFAEMAVIIVLCFKTPLRKLVLMVLDLAKRGRGPVIVKTVGGTVSVVMLSYIFSMMMLKKRWIVDGNASLTDEILMAKNLLETTLMGGLLFLSLIIDKLHHYIKELRIRRKTMETAKKQGQGFEDAGGSDKVTALEEEIATLRARIKQLESD</sequence>
<protein>
    <recommendedName>
        <fullName evidence="1">Endoplasmic reticulum transmembrane protein</fullName>
    </recommendedName>
</protein>
<dbReference type="AlphaFoldDB" id="A0A5D2CA23"/>
<keyword evidence="1" id="KW-0813">Transport</keyword>
<keyword evidence="1" id="KW-0256">Endoplasmic reticulum</keyword>
<keyword evidence="1" id="KW-0931">ER-Golgi transport</keyword>
<feature type="transmembrane region" description="Helical" evidence="1">
    <location>
        <begin position="93"/>
        <end position="111"/>
    </location>
</feature>
<evidence type="ECO:0000256" key="1">
    <source>
        <dbReference type="RuleBase" id="RU367026"/>
    </source>
</evidence>
<dbReference type="GO" id="GO:0006886">
    <property type="term" value="P:intracellular protein transport"/>
    <property type="evidence" value="ECO:0007669"/>
    <property type="project" value="UniProtKB-UniRule"/>
</dbReference>
<dbReference type="Proteomes" id="UP000323506">
    <property type="component" value="Chromosome D06"/>
</dbReference>
<reference evidence="2 3" key="1">
    <citation type="submission" date="2019-06" db="EMBL/GenBank/DDBJ databases">
        <title>WGS assembly of Gossypium darwinii.</title>
        <authorList>
            <person name="Chen Z.J."/>
            <person name="Sreedasyam A."/>
            <person name="Ando A."/>
            <person name="Song Q."/>
            <person name="De L."/>
            <person name="Hulse-Kemp A."/>
            <person name="Ding M."/>
            <person name="Ye W."/>
            <person name="Kirkbride R."/>
            <person name="Jenkins J."/>
            <person name="Plott C."/>
            <person name="Lovell J."/>
            <person name="Lin Y.-M."/>
            <person name="Vaughn R."/>
            <person name="Liu B."/>
            <person name="Li W."/>
            <person name="Simpson S."/>
            <person name="Scheffler B."/>
            <person name="Saski C."/>
            <person name="Grover C."/>
            <person name="Hu G."/>
            <person name="Conover J."/>
            <person name="Carlson J."/>
            <person name="Shu S."/>
            <person name="Boston L."/>
            <person name="Williams M."/>
            <person name="Peterson D."/>
            <person name="Mcgee K."/>
            <person name="Jones D."/>
            <person name="Wendel J."/>
            <person name="Stelly D."/>
            <person name="Grimwood J."/>
            <person name="Schmutz J."/>
        </authorList>
    </citation>
    <scope>NUCLEOTIDE SEQUENCE [LARGE SCALE GENOMIC DNA]</scope>
    <source>
        <strain evidence="2">1808015.09</strain>
    </source>
</reference>
<keyword evidence="1" id="KW-0812">Transmembrane</keyword>
<dbReference type="PANTHER" id="PTHR12701">
    <property type="entry name" value="BCR-ASSOCIATED PROTEIN, BAP"/>
    <property type="match status" value="1"/>
</dbReference>
<accession>A0A5D2CA23</accession>
<gene>
    <name evidence="2" type="ORF">ES288_D06G195800v1</name>
</gene>
<dbReference type="GO" id="GO:0005789">
    <property type="term" value="C:endoplasmic reticulum membrane"/>
    <property type="evidence" value="ECO:0007669"/>
    <property type="project" value="UniProtKB-SubCell"/>
</dbReference>
<organism evidence="2 3">
    <name type="scientific">Gossypium darwinii</name>
    <name type="common">Darwin's cotton</name>
    <name type="synonym">Gossypium barbadense var. darwinii</name>
    <dbReference type="NCBI Taxonomy" id="34276"/>
    <lineage>
        <taxon>Eukaryota</taxon>
        <taxon>Viridiplantae</taxon>
        <taxon>Streptophyta</taxon>
        <taxon>Embryophyta</taxon>
        <taxon>Tracheophyta</taxon>
        <taxon>Spermatophyta</taxon>
        <taxon>Magnoliopsida</taxon>
        <taxon>eudicotyledons</taxon>
        <taxon>Gunneridae</taxon>
        <taxon>Pentapetalae</taxon>
        <taxon>rosids</taxon>
        <taxon>malvids</taxon>
        <taxon>Malvales</taxon>
        <taxon>Malvaceae</taxon>
        <taxon>Malvoideae</taxon>
        <taxon>Gossypium</taxon>
    </lineage>
</organism>
<dbReference type="GO" id="GO:0070973">
    <property type="term" value="P:protein localization to endoplasmic reticulum exit site"/>
    <property type="evidence" value="ECO:0007669"/>
    <property type="project" value="UniProtKB-UniRule"/>
</dbReference>
<evidence type="ECO:0000313" key="2">
    <source>
        <dbReference type="EMBL" id="TYG65560.1"/>
    </source>
</evidence>
<name>A0A5D2CA23_GOSDA</name>
<dbReference type="InterPro" id="IPR008417">
    <property type="entry name" value="BAP29/BAP31"/>
</dbReference>
<dbReference type="GO" id="GO:0006888">
    <property type="term" value="P:endoplasmic reticulum to Golgi vesicle-mediated transport"/>
    <property type="evidence" value="ECO:0007669"/>
    <property type="project" value="UniProtKB-UniRule"/>
</dbReference>
<keyword evidence="1" id="KW-0472">Membrane</keyword>
<dbReference type="EMBL" id="CM017706">
    <property type="protein sequence ID" value="TYG65560.1"/>
    <property type="molecule type" value="Genomic_DNA"/>
</dbReference>
<comment type="subcellular location">
    <subcellularLocation>
        <location evidence="1">Endoplasmic reticulum membrane</location>
        <topology evidence="1">Multi-pass membrane protein</topology>
    </subcellularLocation>
</comment>
<dbReference type="PANTHER" id="PTHR12701:SF18">
    <property type="entry name" value="ENDOPLASMIC RETICULUM TRANSMEMBRANE PROTEIN"/>
    <property type="match status" value="1"/>
</dbReference>
<comment type="function">
    <text evidence="1">May play a role in anterograde transport of membrane proteins from the endoplasmic reticulum to the Golgi.</text>
</comment>
<feature type="transmembrane region" description="Helical" evidence="1">
    <location>
        <begin position="6"/>
        <end position="22"/>
    </location>
</feature>
<feature type="transmembrane region" description="Helical" evidence="1">
    <location>
        <begin position="43"/>
        <end position="61"/>
    </location>
</feature>
<keyword evidence="3" id="KW-1185">Reference proteome</keyword>
<comment type="similarity">
    <text evidence="1">Belongs to the BCAP29/BCAP31 family.</text>
</comment>
<proteinExistence type="inferred from homology"/>
<keyword evidence="1" id="KW-0653">Protein transport</keyword>
<keyword evidence="1" id="KW-1133">Transmembrane helix</keyword>
<evidence type="ECO:0000313" key="3">
    <source>
        <dbReference type="Proteomes" id="UP000323506"/>
    </source>
</evidence>